<feature type="domain" description="Reverse transcriptase" evidence="1">
    <location>
        <begin position="1"/>
        <end position="95"/>
    </location>
</feature>
<dbReference type="Pfam" id="PF00078">
    <property type="entry name" value="RVT_1"/>
    <property type="match status" value="1"/>
</dbReference>
<accession>A0A975GV96</accession>
<dbReference type="InterPro" id="IPR043502">
    <property type="entry name" value="DNA/RNA_pol_sf"/>
</dbReference>
<sequence length="209" mass="25198">MLANIFLHNVLDDWFVKEVKPRMKGRCFIIRWADDFILGFEAKSDVYRVMEVLPKRFERFGLSLNMKKTKLIPFGKPDKAGKYRPGTFDFLGFTFYWGKSLKGYWIIKKKTARKRLSRFLKALWDWCRRNRHKPLKEQYRALCEKLRGYYQYFGVRSNYRALAVVHEHAVKAWRYWLSRRSHKGGITWEKFVKIKAGFPLPLPRIIHDI</sequence>
<dbReference type="InterPro" id="IPR000477">
    <property type="entry name" value="RT_dom"/>
</dbReference>
<keyword evidence="3" id="KW-1185">Reference proteome</keyword>
<dbReference type="EMBL" id="CP061800">
    <property type="protein sequence ID" value="QTA93403.1"/>
    <property type="molecule type" value="Genomic_DNA"/>
</dbReference>
<protein>
    <submittedName>
        <fullName evidence="2">Reverse transcriptase (RNA-dependent DNA polymerase) domain-containing protein</fullName>
    </submittedName>
</protein>
<evidence type="ECO:0000259" key="1">
    <source>
        <dbReference type="PROSITE" id="PS50878"/>
    </source>
</evidence>
<keyword evidence="2" id="KW-0695">RNA-directed DNA polymerase</keyword>
<dbReference type="KEGG" id="dmm:dnm_095030"/>
<dbReference type="SUPFAM" id="SSF56672">
    <property type="entry name" value="DNA/RNA polymerases"/>
    <property type="match status" value="1"/>
</dbReference>
<keyword evidence="2" id="KW-0808">Transferase</keyword>
<organism evidence="2 3">
    <name type="scientific">Desulfonema magnum</name>
    <dbReference type="NCBI Taxonomy" id="45655"/>
    <lineage>
        <taxon>Bacteria</taxon>
        <taxon>Pseudomonadati</taxon>
        <taxon>Thermodesulfobacteriota</taxon>
        <taxon>Desulfobacteria</taxon>
        <taxon>Desulfobacterales</taxon>
        <taxon>Desulfococcaceae</taxon>
        <taxon>Desulfonema</taxon>
    </lineage>
</organism>
<keyword evidence="2" id="KW-0548">Nucleotidyltransferase</keyword>
<dbReference type="AlphaFoldDB" id="A0A975GV96"/>
<name>A0A975GV96_9BACT</name>
<dbReference type="PROSITE" id="PS50878">
    <property type="entry name" value="RT_POL"/>
    <property type="match status" value="1"/>
</dbReference>
<gene>
    <name evidence="2" type="ORF">dnm_095030</name>
</gene>
<evidence type="ECO:0000313" key="3">
    <source>
        <dbReference type="Proteomes" id="UP000663722"/>
    </source>
</evidence>
<dbReference type="GO" id="GO:0003964">
    <property type="term" value="F:RNA-directed DNA polymerase activity"/>
    <property type="evidence" value="ECO:0007669"/>
    <property type="project" value="UniProtKB-KW"/>
</dbReference>
<dbReference type="Proteomes" id="UP000663722">
    <property type="component" value="Chromosome"/>
</dbReference>
<proteinExistence type="predicted"/>
<reference evidence="2" key="1">
    <citation type="journal article" date="2021" name="Microb. Physiol.">
        <title>Proteogenomic Insights into the Physiology of Marine, Sulfate-Reducing, Filamentous Desulfonema limicola and Desulfonema magnum.</title>
        <authorList>
            <person name="Schnaars V."/>
            <person name="Wohlbrand L."/>
            <person name="Scheve S."/>
            <person name="Hinrichs C."/>
            <person name="Reinhardt R."/>
            <person name="Rabus R."/>
        </authorList>
    </citation>
    <scope>NUCLEOTIDE SEQUENCE</scope>
    <source>
        <strain evidence="2">4be13</strain>
    </source>
</reference>
<evidence type="ECO:0000313" key="2">
    <source>
        <dbReference type="EMBL" id="QTA93403.1"/>
    </source>
</evidence>
<dbReference type="RefSeq" id="WP_246556139.1">
    <property type="nucleotide sequence ID" value="NZ_CP061800.1"/>
</dbReference>